<reference evidence="1 2" key="1">
    <citation type="submission" date="2011-02" db="EMBL/GenBank/DDBJ databases">
        <authorList>
            <person name="Weinstock G."/>
            <person name="Sodergren E."/>
            <person name="Clifton S."/>
            <person name="Fulton L."/>
            <person name="Fulton B."/>
            <person name="Courtney L."/>
            <person name="Fronick C."/>
            <person name="Harrison M."/>
            <person name="Strong C."/>
            <person name="Farmer C."/>
            <person name="Delahaunty K."/>
            <person name="Markovic C."/>
            <person name="Hall O."/>
            <person name="Minx P."/>
            <person name="Tomlinson C."/>
            <person name="Mitreva M."/>
            <person name="Hou S."/>
            <person name="Chen J."/>
            <person name="Wollam A."/>
            <person name="Pepin K.H."/>
            <person name="Johnson M."/>
            <person name="Bhonagiri V."/>
            <person name="Zhang X."/>
            <person name="Suruliraj S."/>
            <person name="Warren W."/>
            <person name="Chinwalla A."/>
            <person name="Mardis E.R."/>
            <person name="Wilson R.K."/>
        </authorList>
    </citation>
    <scope>NUCLEOTIDE SEQUENCE [LARGE SCALE GENOMIC DNA]</scope>
    <source>
        <strain evidence="1 2">YIT 11859</strain>
    </source>
</reference>
<evidence type="ECO:0000313" key="1">
    <source>
        <dbReference type="EMBL" id="EGG51563.1"/>
    </source>
</evidence>
<sequence length="42" mass="4872">MRTIYSSLHHFRKTTVQTFFLANLGDSSHFPNKTVTTDKNKT</sequence>
<dbReference type="AlphaFoldDB" id="F3QMY5"/>
<gene>
    <name evidence="1" type="ORF">HMPREF9439_02315</name>
</gene>
<keyword evidence="2" id="KW-1185">Reference proteome</keyword>
<name>F3QMY5_9BURK</name>
<proteinExistence type="predicted"/>
<dbReference type="EMBL" id="AFBP01000085">
    <property type="protein sequence ID" value="EGG51563.1"/>
    <property type="molecule type" value="Genomic_DNA"/>
</dbReference>
<dbReference type="HOGENOM" id="CLU_3255237_0_0_4"/>
<organism evidence="1 2">
    <name type="scientific">Parasutterella excrementihominis YIT 11859</name>
    <dbReference type="NCBI Taxonomy" id="762966"/>
    <lineage>
        <taxon>Bacteria</taxon>
        <taxon>Pseudomonadati</taxon>
        <taxon>Pseudomonadota</taxon>
        <taxon>Betaproteobacteria</taxon>
        <taxon>Burkholderiales</taxon>
        <taxon>Sutterellaceae</taxon>
        <taxon>Parasutterella</taxon>
    </lineage>
</organism>
<dbReference type="Proteomes" id="UP000005156">
    <property type="component" value="Unassembled WGS sequence"/>
</dbReference>
<comment type="caution">
    <text evidence="1">The sequence shown here is derived from an EMBL/GenBank/DDBJ whole genome shotgun (WGS) entry which is preliminary data.</text>
</comment>
<protein>
    <submittedName>
        <fullName evidence="1">Uncharacterized protein</fullName>
    </submittedName>
</protein>
<accession>F3QMY5</accession>
<evidence type="ECO:0000313" key="2">
    <source>
        <dbReference type="Proteomes" id="UP000005156"/>
    </source>
</evidence>